<dbReference type="InterPro" id="IPR025159">
    <property type="entry name" value="AbiEi_N"/>
</dbReference>
<comment type="caution">
    <text evidence="2">The sequence shown here is derived from an EMBL/GenBank/DDBJ whole genome shotgun (WGS) entry which is preliminary data.</text>
</comment>
<accession>A0A9D9N1R6</accession>
<organism evidence="2 3">
    <name type="scientific">Candidatus Gallitreponema excrementavium</name>
    <dbReference type="NCBI Taxonomy" id="2840840"/>
    <lineage>
        <taxon>Bacteria</taxon>
        <taxon>Pseudomonadati</taxon>
        <taxon>Spirochaetota</taxon>
        <taxon>Spirochaetia</taxon>
        <taxon>Spirochaetales</taxon>
        <taxon>Candidatus Gallitreponema</taxon>
    </lineage>
</organism>
<proteinExistence type="predicted"/>
<protein>
    <submittedName>
        <fullName evidence="2">Type IV toxin-antitoxin system AbiEi family antitoxin domain-containing protein</fullName>
    </submittedName>
</protein>
<dbReference type="AlphaFoldDB" id="A0A9D9N1R6"/>
<sequence>MNVKKNPKEILENLVSQNNGRITSKEADSLGIHRMYLKKLAAEGKLVQVERGIYQDATGIEDELFNIQTLYPNAIFSFETALFLHSMLERTPFNWTVTVRGTYHTKKLDNSGICIKHSCKRLYPLEIVEVKSPAGNTLKVYSKERTLCEILTKKAAVDIQVITFAVKTYANQKNRNIPKLMELSKVFHVEKKLRPYLEVLL</sequence>
<dbReference type="Pfam" id="PF13338">
    <property type="entry name" value="AbiEi_4"/>
    <property type="match status" value="1"/>
</dbReference>
<evidence type="ECO:0000259" key="1">
    <source>
        <dbReference type="Pfam" id="PF13338"/>
    </source>
</evidence>
<name>A0A9D9N1R6_9SPIR</name>
<dbReference type="Proteomes" id="UP000823638">
    <property type="component" value="Unassembled WGS sequence"/>
</dbReference>
<evidence type="ECO:0000313" key="2">
    <source>
        <dbReference type="EMBL" id="MBO8457144.1"/>
    </source>
</evidence>
<reference evidence="2" key="2">
    <citation type="journal article" date="2021" name="PeerJ">
        <title>Extensive microbial diversity within the chicken gut microbiome revealed by metagenomics and culture.</title>
        <authorList>
            <person name="Gilroy R."/>
            <person name="Ravi A."/>
            <person name="Getino M."/>
            <person name="Pursley I."/>
            <person name="Horton D.L."/>
            <person name="Alikhan N.F."/>
            <person name="Baker D."/>
            <person name="Gharbi K."/>
            <person name="Hall N."/>
            <person name="Watson M."/>
            <person name="Adriaenssens E.M."/>
            <person name="Foster-Nyarko E."/>
            <person name="Jarju S."/>
            <person name="Secka A."/>
            <person name="Antonio M."/>
            <person name="Oren A."/>
            <person name="Chaudhuri R.R."/>
            <person name="La Ragione R."/>
            <person name="Hildebrand F."/>
            <person name="Pallen M.J."/>
        </authorList>
    </citation>
    <scope>NUCLEOTIDE SEQUENCE</scope>
    <source>
        <strain evidence="2">10532</strain>
    </source>
</reference>
<dbReference type="EMBL" id="JADIMM010000034">
    <property type="protein sequence ID" value="MBO8457144.1"/>
    <property type="molecule type" value="Genomic_DNA"/>
</dbReference>
<feature type="domain" description="AbiEi antitoxin N-terminal" evidence="1">
    <location>
        <begin position="10"/>
        <end position="55"/>
    </location>
</feature>
<reference evidence="2" key="1">
    <citation type="submission" date="2020-10" db="EMBL/GenBank/DDBJ databases">
        <authorList>
            <person name="Gilroy R."/>
        </authorList>
    </citation>
    <scope>NUCLEOTIDE SEQUENCE</scope>
    <source>
        <strain evidence="2">10532</strain>
    </source>
</reference>
<gene>
    <name evidence="2" type="ORF">IAA81_02815</name>
</gene>
<evidence type="ECO:0000313" key="3">
    <source>
        <dbReference type="Proteomes" id="UP000823638"/>
    </source>
</evidence>